<organism evidence="1 2">
    <name type="scientific">Candidatus Mediterraneibacter faecavium</name>
    <dbReference type="NCBI Taxonomy" id="2838668"/>
    <lineage>
        <taxon>Bacteria</taxon>
        <taxon>Bacillati</taxon>
        <taxon>Bacillota</taxon>
        <taxon>Clostridia</taxon>
        <taxon>Lachnospirales</taxon>
        <taxon>Lachnospiraceae</taxon>
        <taxon>Mediterraneibacter</taxon>
    </lineage>
</organism>
<sequence>MKKIDHTLGKFVLRYLLDESTGHICMVLLPGGMQDHYEERRKMMYAGKNSCNAWDIGSLCHLSLRHHPQGNGAGNTLKYGKSTEKLHYVKQDVVKTETGVRIVTLMEADEGYQIEHAVDYAHGGSGVEIETTFINHTGRSVELDMLTSFSLDNLSPFQKDSAPYKLKLHRFRGGWSMEGKHTEDTIEDLNLEETWVRAFPESERYGVLGSHPVKRWFPFGCVEDTEYHVYWAAQLGSNSSWQMELSKDGDCYSLSGGIADCEFGNWWKQIKDGESFTAPKAYVSVSKEGFWDVCQNITDMFQKYVDEQPVCERELPIIFNEWCYTWGEPTHDKMVDLTYKLKDMPVRYLVIDAGWSKKEVEDHDPQGSNGDWEYDPQKFPHGLLALSRQVREAGFHLGIWMEFEVTTEGAKVHSGIYDAMHLYRNGEIIQTGKNRRFWDFRKSEVITYLKEKVIDFLRKNELFYLKVDYNGSIGCGCDGAESPGEGLRAQMEGVYQFFELMRKELPELVIENCASGGHRLEPRMMGITAMSSFSDAHECREIPYIAVDLHQLILPRQSQIWAVISPELSVQEVQYRLASAMLGRFCLSGEIGKLNEEQWLEVRKAAVFYESVKNIIKCGRSRLFRESTNNHHYLKGCQVLVRYGSNGEVLIVYHSFENPKGPLIGELPEGNWKMAGRIGADVKISADNRKIEIIPEKSWEAAAVHLVEHSSGGEEE</sequence>
<dbReference type="AlphaFoldDB" id="A0A9D2Q9D9"/>
<dbReference type="CDD" id="cd14791">
    <property type="entry name" value="GH36"/>
    <property type="match status" value="1"/>
</dbReference>
<dbReference type="GO" id="GO:0004557">
    <property type="term" value="F:alpha-galactosidase activity"/>
    <property type="evidence" value="ECO:0007669"/>
    <property type="project" value="InterPro"/>
</dbReference>
<dbReference type="Gene3D" id="2.70.98.60">
    <property type="entry name" value="alpha-galactosidase from lactobacil brevis"/>
    <property type="match status" value="1"/>
</dbReference>
<dbReference type="Proteomes" id="UP000823902">
    <property type="component" value="Unassembled WGS sequence"/>
</dbReference>
<dbReference type="InterPro" id="IPR013785">
    <property type="entry name" value="Aldolase_TIM"/>
</dbReference>
<comment type="caution">
    <text evidence="1">The sequence shown here is derived from an EMBL/GenBank/DDBJ whole genome shotgun (WGS) entry which is preliminary data.</text>
</comment>
<dbReference type="GO" id="GO:0016052">
    <property type="term" value="P:carbohydrate catabolic process"/>
    <property type="evidence" value="ECO:0007669"/>
    <property type="project" value="InterPro"/>
</dbReference>
<gene>
    <name evidence="1" type="ORF">H9697_10260</name>
</gene>
<dbReference type="InterPro" id="IPR002252">
    <property type="entry name" value="Glyco_hydro_36"/>
</dbReference>
<dbReference type="Pfam" id="PF02065">
    <property type="entry name" value="Melibiase"/>
    <property type="match status" value="1"/>
</dbReference>
<proteinExistence type="predicted"/>
<evidence type="ECO:0000313" key="2">
    <source>
        <dbReference type="Proteomes" id="UP000823902"/>
    </source>
</evidence>
<dbReference type="InterPro" id="IPR038417">
    <property type="entry name" value="Alpga-gal_N_sf"/>
</dbReference>
<evidence type="ECO:0000313" key="1">
    <source>
        <dbReference type="EMBL" id="HJC75307.1"/>
    </source>
</evidence>
<name>A0A9D2Q9D9_9FIRM</name>
<dbReference type="SUPFAM" id="SSF51445">
    <property type="entry name" value="(Trans)glycosidases"/>
    <property type="match status" value="1"/>
</dbReference>
<dbReference type="PRINTS" id="PR00743">
    <property type="entry name" value="GLHYDRLASE36"/>
</dbReference>
<accession>A0A9D2Q9D9</accession>
<dbReference type="Gene3D" id="3.20.20.70">
    <property type="entry name" value="Aldolase class I"/>
    <property type="match status" value="1"/>
</dbReference>
<dbReference type="InterPro" id="IPR017853">
    <property type="entry name" value="GH"/>
</dbReference>
<protein>
    <submittedName>
        <fullName evidence="1">Alpha-galactosidase</fullName>
    </submittedName>
</protein>
<reference evidence="1" key="2">
    <citation type="submission" date="2021-04" db="EMBL/GenBank/DDBJ databases">
        <authorList>
            <person name="Gilroy R."/>
        </authorList>
    </citation>
    <scope>NUCLEOTIDE SEQUENCE</scope>
    <source>
        <strain evidence="1">CHK196-7946</strain>
    </source>
</reference>
<dbReference type="EMBL" id="DWVY01000051">
    <property type="protein sequence ID" value="HJC75307.1"/>
    <property type="molecule type" value="Genomic_DNA"/>
</dbReference>
<reference evidence="1" key="1">
    <citation type="journal article" date="2021" name="PeerJ">
        <title>Extensive microbial diversity within the chicken gut microbiome revealed by metagenomics and culture.</title>
        <authorList>
            <person name="Gilroy R."/>
            <person name="Ravi A."/>
            <person name="Getino M."/>
            <person name="Pursley I."/>
            <person name="Horton D.L."/>
            <person name="Alikhan N.F."/>
            <person name="Baker D."/>
            <person name="Gharbi K."/>
            <person name="Hall N."/>
            <person name="Watson M."/>
            <person name="Adriaenssens E.M."/>
            <person name="Foster-Nyarko E."/>
            <person name="Jarju S."/>
            <person name="Secka A."/>
            <person name="Antonio M."/>
            <person name="Oren A."/>
            <person name="Chaudhuri R.R."/>
            <person name="La Ragione R."/>
            <person name="Hildebrand F."/>
            <person name="Pallen M.J."/>
        </authorList>
    </citation>
    <scope>NUCLEOTIDE SEQUENCE</scope>
    <source>
        <strain evidence="1">CHK196-7946</strain>
    </source>
</reference>